<name>A0ABU1MDB2_9HYPH</name>
<dbReference type="InterPro" id="IPR036388">
    <property type="entry name" value="WH-like_DNA-bd_sf"/>
</dbReference>
<dbReference type="InterPro" id="IPR036390">
    <property type="entry name" value="WH_DNA-bd_sf"/>
</dbReference>
<dbReference type="InterPro" id="IPR050389">
    <property type="entry name" value="LysR-type_TF"/>
</dbReference>
<evidence type="ECO:0000313" key="7">
    <source>
        <dbReference type="EMBL" id="MDR6433842.1"/>
    </source>
</evidence>
<dbReference type="InterPro" id="IPR005119">
    <property type="entry name" value="LysR_subst-bd"/>
</dbReference>
<dbReference type="InterPro" id="IPR037402">
    <property type="entry name" value="YidZ_PBP2"/>
</dbReference>
<dbReference type="Proteomes" id="UP001184614">
    <property type="component" value="Unassembled WGS sequence"/>
</dbReference>
<comment type="caution">
    <text evidence="7">The sequence shown here is derived from an EMBL/GenBank/DDBJ whole genome shotgun (WGS) entry which is preliminary data.</text>
</comment>
<evidence type="ECO:0000256" key="2">
    <source>
        <dbReference type="ARBA" id="ARBA00022458"/>
    </source>
</evidence>
<dbReference type="PROSITE" id="PS50931">
    <property type="entry name" value="HTH_LYSR"/>
    <property type="match status" value="1"/>
</dbReference>
<sequence length="275" mass="30700">MRAAQRLGMSQPAASHALARLRHTLQDDLFVRSARGMLPTSRAEQLSGPIRQALNYLELGLQAQDFNPLTANQKFRIALDNCSAVALTAKLVQTIEANAPGISLILRPSGTIDVDRLIDDSELDLFIGKPGIERERFASVELSNDDFVVVHHKNLREPNTKISVTELIGQPHLNLSSTGDDVGFLDTWLAQKKLSRNVKHSIPLLGFSTVMEDQDVLAVMRRPIAKVVCQSSHLAMSELPFESPRISICMRWHKRLDSQPAHSWLRDTIVRNIFS</sequence>
<dbReference type="Gene3D" id="3.40.190.10">
    <property type="entry name" value="Periplasmic binding protein-like II"/>
    <property type="match status" value="2"/>
</dbReference>
<dbReference type="GO" id="GO:0003677">
    <property type="term" value="F:DNA binding"/>
    <property type="evidence" value="ECO:0007669"/>
    <property type="project" value="UniProtKB-KW"/>
</dbReference>
<dbReference type="Pfam" id="PF00126">
    <property type="entry name" value="HTH_1"/>
    <property type="match status" value="1"/>
</dbReference>
<dbReference type="PANTHER" id="PTHR30118">
    <property type="entry name" value="HTH-TYPE TRANSCRIPTIONAL REGULATOR LEUO-RELATED"/>
    <property type="match status" value="1"/>
</dbReference>
<accession>A0ABU1MDB2</accession>
<keyword evidence="8" id="KW-1185">Reference proteome</keyword>
<evidence type="ECO:0000256" key="1">
    <source>
        <dbReference type="ARBA" id="ARBA00009437"/>
    </source>
</evidence>
<dbReference type="Pfam" id="PF03466">
    <property type="entry name" value="LysR_substrate"/>
    <property type="match status" value="1"/>
</dbReference>
<evidence type="ECO:0000256" key="5">
    <source>
        <dbReference type="ARBA" id="ARBA00023163"/>
    </source>
</evidence>
<dbReference type="EMBL" id="JAVDQT010000007">
    <property type="protein sequence ID" value="MDR6433842.1"/>
    <property type="molecule type" value="Genomic_DNA"/>
</dbReference>
<gene>
    <name evidence="7" type="ORF">J2782_003588</name>
</gene>
<keyword evidence="5" id="KW-0804">Transcription</keyword>
<dbReference type="CDD" id="cd08417">
    <property type="entry name" value="PBP2_Nitroaromatics_like"/>
    <property type="match status" value="1"/>
</dbReference>
<dbReference type="PANTHER" id="PTHR30118:SF15">
    <property type="entry name" value="TRANSCRIPTIONAL REGULATORY PROTEIN"/>
    <property type="match status" value="1"/>
</dbReference>
<evidence type="ECO:0000256" key="4">
    <source>
        <dbReference type="ARBA" id="ARBA00023125"/>
    </source>
</evidence>
<dbReference type="Gene3D" id="1.10.10.10">
    <property type="entry name" value="Winged helix-like DNA-binding domain superfamily/Winged helix DNA-binding domain"/>
    <property type="match status" value="1"/>
</dbReference>
<dbReference type="SUPFAM" id="SSF46785">
    <property type="entry name" value="Winged helix' DNA-binding domain"/>
    <property type="match status" value="1"/>
</dbReference>
<evidence type="ECO:0000313" key="8">
    <source>
        <dbReference type="Proteomes" id="UP001184614"/>
    </source>
</evidence>
<dbReference type="SUPFAM" id="SSF53850">
    <property type="entry name" value="Periplasmic binding protein-like II"/>
    <property type="match status" value="1"/>
</dbReference>
<keyword evidence="2" id="KW-0536">Nodulation</keyword>
<dbReference type="InterPro" id="IPR000847">
    <property type="entry name" value="LysR_HTH_N"/>
</dbReference>
<reference evidence="7 8" key="1">
    <citation type="submission" date="2023-07" db="EMBL/GenBank/DDBJ databases">
        <title>Sorghum-associated microbial communities from plants grown in Nebraska, USA.</title>
        <authorList>
            <person name="Schachtman D."/>
        </authorList>
    </citation>
    <scope>NUCLEOTIDE SEQUENCE [LARGE SCALE GENOMIC DNA]</scope>
    <source>
        <strain evidence="7 8">DS1730</strain>
    </source>
</reference>
<feature type="domain" description="HTH lysR-type" evidence="6">
    <location>
        <begin position="1"/>
        <end position="40"/>
    </location>
</feature>
<proteinExistence type="inferred from homology"/>
<keyword evidence="3" id="KW-0805">Transcription regulation</keyword>
<protein>
    <submittedName>
        <fullName evidence="7">DNA-binding transcriptional LysR family regulator</fullName>
    </submittedName>
</protein>
<comment type="similarity">
    <text evidence="1">Belongs to the LysR transcriptional regulatory family.</text>
</comment>
<evidence type="ECO:0000256" key="3">
    <source>
        <dbReference type="ARBA" id="ARBA00023015"/>
    </source>
</evidence>
<organism evidence="7 8">
    <name type="scientific">Brucella pseudogrignonensis</name>
    <dbReference type="NCBI Taxonomy" id="419475"/>
    <lineage>
        <taxon>Bacteria</taxon>
        <taxon>Pseudomonadati</taxon>
        <taxon>Pseudomonadota</taxon>
        <taxon>Alphaproteobacteria</taxon>
        <taxon>Hyphomicrobiales</taxon>
        <taxon>Brucellaceae</taxon>
        <taxon>Brucella/Ochrobactrum group</taxon>
        <taxon>Brucella</taxon>
    </lineage>
</organism>
<evidence type="ECO:0000259" key="6">
    <source>
        <dbReference type="PROSITE" id="PS50931"/>
    </source>
</evidence>
<keyword evidence="4 7" id="KW-0238">DNA-binding</keyword>